<feature type="chain" id="PRO_5047448042" evidence="1">
    <location>
        <begin position="20"/>
        <end position="994"/>
    </location>
</feature>
<feature type="signal peptide" evidence="1">
    <location>
        <begin position="1"/>
        <end position="19"/>
    </location>
</feature>
<feature type="domain" description="DUF1549" evidence="2">
    <location>
        <begin position="153"/>
        <end position="357"/>
    </location>
</feature>
<dbReference type="InterPro" id="IPR011444">
    <property type="entry name" value="DUF1549"/>
</dbReference>
<comment type="caution">
    <text evidence="5">The sequence shown here is derived from an EMBL/GenBank/DDBJ whole genome shotgun (WGS) entry which is preliminary data.</text>
</comment>
<dbReference type="Pfam" id="PF13385">
    <property type="entry name" value="Laminin_G_3"/>
    <property type="match status" value="1"/>
</dbReference>
<feature type="domain" description="DUF1553" evidence="3">
    <location>
        <begin position="718"/>
        <end position="971"/>
    </location>
</feature>
<dbReference type="InterPro" id="IPR013320">
    <property type="entry name" value="ConA-like_dom_sf"/>
</dbReference>
<dbReference type="RefSeq" id="WP_210657998.1">
    <property type="nucleotide sequence ID" value="NZ_JAGKQQ010000001.1"/>
</dbReference>
<accession>A0ABS5BWV7</accession>
<evidence type="ECO:0000259" key="4">
    <source>
        <dbReference type="Pfam" id="PF07635"/>
    </source>
</evidence>
<gene>
    <name evidence="5" type="ORF">J8F10_23480</name>
</gene>
<dbReference type="EMBL" id="JAGKQQ010000001">
    <property type="protein sequence ID" value="MBP3958221.1"/>
    <property type="molecule type" value="Genomic_DNA"/>
</dbReference>
<dbReference type="SUPFAM" id="SSF49899">
    <property type="entry name" value="Concanavalin A-like lectins/glucanases"/>
    <property type="match status" value="1"/>
</dbReference>
<dbReference type="InterPro" id="IPR011429">
    <property type="entry name" value="Cyt_c_Planctomycete-type"/>
</dbReference>
<dbReference type="Pfam" id="PF07583">
    <property type="entry name" value="PSCyt2"/>
    <property type="match status" value="1"/>
</dbReference>
<dbReference type="Proteomes" id="UP000676565">
    <property type="component" value="Unassembled WGS sequence"/>
</dbReference>
<proteinExistence type="predicted"/>
<dbReference type="PANTHER" id="PTHR35889:SF3">
    <property type="entry name" value="F-BOX DOMAIN-CONTAINING PROTEIN"/>
    <property type="match status" value="1"/>
</dbReference>
<sequence>MPRTVLSLISFLFVSSATAAPPDFDKQIAPLLAARCVDCHSGPKPKGKLDLSRKAGVFAAAAPAVVPGKPASSSLWERVAAGEMPPKKPLPEAEQKLLKEWIESGAKWGTDPIDPFRFTTDARAGYDWWALQPVVRPKLPEAPNTKHETRNAIDRFVVAKLSEKGLSPSSEADRRTLIRRVYFDLIGLPPTPEEVEAFVKDKDANAYEKVVDRLLASPHYGERWARHWLDVVRYGETDGFERNTPRENSWYYRDWVIRAINADVPYTEFAKLQLAGDVLKPNDPDAVRATGFLVAGVHNTVLGNDQMRAVARQDELEDIVGGVAQTFLGLTANCARCHDHKFDPISQADFYRLASALGGVGFGERAVPDAKVNGEIAKLAKELDALTKKLAAIEEPARKAVLAEKGAGKSDKLAPSPVAAWDFRRGGDDLIGKLHAKPAGNAKLTPDGAVLDGKTALLRTPVLPFDLTAKTLEAWVKLDSLSQRGGGIISVQTPDGNEFDAIVFGENEPARWMAGSNGFVRYKSFGGSEEKSATNEFVHFAITFSADGTITGYRNGKLYGTGYAPKGPLGFRAEKAVIVFGCRHEPAGGNKMLAGTVSTARLYDKALSLEEIEASFRSGGGFVSEAELDAKLTPEDRTTRTTLRAQHDTLTGQLGALRQRAANAKIYANIPQAPGVTRLLIRGDLATPSAVVAPAGLGAVTGPKADFGLAPDATDADRRKKLAEWITAPNNPLFARVIVNRVWHYHFGTGIVETPNDLGFNGGRPSHPELLDWLASEFADHTYSLKTLHKLIVTSATYRQSSAARKDASAKDADNRLLWRYKPHRLEGEAVRDTMLATSGLLNPEVGGKGFSDYTMRDFNGTAYFDPFDPVGAEFHRRSVYRFTPRGANQGLLDTFDCPDPAAAAPRRAVTTTPLQALALWNNGFALRTADAFAARVAKGANGVEEQVTRAWLLAYQRAPTGDERKLAVKLVNDHGLKALGRVLFNSNEFVTVE</sequence>
<evidence type="ECO:0000313" key="6">
    <source>
        <dbReference type="Proteomes" id="UP000676565"/>
    </source>
</evidence>
<keyword evidence="6" id="KW-1185">Reference proteome</keyword>
<dbReference type="InterPro" id="IPR022655">
    <property type="entry name" value="DUF1553"/>
</dbReference>
<dbReference type="PANTHER" id="PTHR35889">
    <property type="entry name" value="CYCLOINULO-OLIGOSACCHARIDE FRUCTANOTRANSFERASE-RELATED"/>
    <property type="match status" value="1"/>
</dbReference>
<dbReference type="Pfam" id="PF07587">
    <property type="entry name" value="PSD1"/>
    <property type="match status" value="1"/>
</dbReference>
<reference evidence="5 6" key="1">
    <citation type="submission" date="2021-04" db="EMBL/GenBank/DDBJ databases">
        <authorList>
            <person name="Ivanova A."/>
        </authorList>
    </citation>
    <scope>NUCLEOTIDE SEQUENCE [LARGE SCALE GENOMIC DNA]</scope>
    <source>
        <strain evidence="5 6">G18</strain>
    </source>
</reference>
<evidence type="ECO:0000259" key="3">
    <source>
        <dbReference type="Pfam" id="PF07587"/>
    </source>
</evidence>
<name>A0ABS5BWV7_9BACT</name>
<evidence type="ECO:0000256" key="1">
    <source>
        <dbReference type="SAM" id="SignalP"/>
    </source>
</evidence>
<evidence type="ECO:0000259" key="2">
    <source>
        <dbReference type="Pfam" id="PF07583"/>
    </source>
</evidence>
<evidence type="ECO:0000313" key="5">
    <source>
        <dbReference type="EMBL" id="MBP3958221.1"/>
    </source>
</evidence>
<protein>
    <submittedName>
        <fullName evidence="5">DUF1553 domain-containing protein</fullName>
    </submittedName>
</protein>
<dbReference type="Gene3D" id="2.60.120.200">
    <property type="match status" value="1"/>
</dbReference>
<organism evidence="5 6">
    <name type="scientific">Gemmata palustris</name>
    <dbReference type="NCBI Taxonomy" id="2822762"/>
    <lineage>
        <taxon>Bacteria</taxon>
        <taxon>Pseudomonadati</taxon>
        <taxon>Planctomycetota</taxon>
        <taxon>Planctomycetia</taxon>
        <taxon>Gemmatales</taxon>
        <taxon>Gemmataceae</taxon>
        <taxon>Gemmata</taxon>
    </lineage>
</organism>
<keyword evidence="1" id="KW-0732">Signal</keyword>
<feature type="domain" description="Cytochrome C Planctomycete-type" evidence="4">
    <location>
        <begin position="36"/>
        <end position="87"/>
    </location>
</feature>
<dbReference type="Pfam" id="PF07635">
    <property type="entry name" value="PSCyt1"/>
    <property type="match status" value="1"/>
</dbReference>